<comment type="similarity">
    <text evidence="2">Belongs to the rad1 family.</text>
</comment>
<comment type="subcellular location">
    <subcellularLocation>
        <location evidence="1">Nucleus</location>
    </subcellularLocation>
</comment>
<dbReference type="PANTHER" id="PTHR10870">
    <property type="entry name" value="CELL CYCLE CHECKPOINT PROTEIN RAD1"/>
    <property type="match status" value="1"/>
</dbReference>
<keyword evidence="5" id="KW-0539">Nucleus</keyword>
<sequence length="82" mass="8925">MPLSTQPETGDDQYVLVASLDNVRNLSNILKAIHFKDHATCFATTNGIKVTVENAKCLQANAFIQVRSLAHHKTVICDGSTV</sequence>
<evidence type="ECO:0000256" key="4">
    <source>
        <dbReference type="ARBA" id="ARBA00023204"/>
    </source>
</evidence>
<name>A0A8C4WEX7_9SAUR</name>
<proteinExistence type="inferred from homology"/>
<protein>
    <submittedName>
        <fullName evidence="6">Uncharacterized protein</fullName>
    </submittedName>
</protein>
<dbReference type="PANTHER" id="PTHR10870:SF0">
    <property type="entry name" value="CELL CYCLE CHECKPOINT PROTEIN RAD1"/>
    <property type="match status" value="1"/>
</dbReference>
<dbReference type="GO" id="GO:0030896">
    <property type="term" value="C:checkpoint clamp complex"/>
    <property type="evidence" value="ECO:0007669"/>
    <property type="project" value="TreeGrafter"/>
</dbReference>
<reference evidence="6" key="1">
    <citation type="submission" date="2019-06" db="EMBL/GenBank/DDBJ databases">
        <title>G10K-VGP Goodes thornscrub tortoise genome, primary haplotype.</title>
        <authorList>
            <person name="Murphy B."/>
            <person name="Edwards T."/>
            <person name="Rhie A."/>
            <person name="Koren S."/>
            <person name="Phillippy A."/>
            <person name="Fedrigo O."/>
            <person name="Haase B."/>
            <person name="Mountcastle J."/>
            <person name="Lewin H."/>
            <person name="Damas J."/>
            <person name="Howe K."/>
            <person name="Formenti G."/>
            <person name="Myers G."/>
            <person name="Durbin R."/>
            <person name="Jarvis E.D."/>
        </authorList>
    </citation>
    <scope>NUCLEOTIDE SEQUENCE [LARGE SCALE GENOMIC DNA]</scope>
</reference>
<dbReference type="InterPro" id="IPR003021">
    <property type="entry name" value="Rad1_Rec1_Rad17"/>
</dbReference>
<dbReference type="PRINTS" id="PR01245">
    <property type="entry name" value="RAD1REC1"/>
</dbReference>
<dbReference type="Pfam" id="PF02144">
    <property type="entry name" value="Rad1"/>
    <property type="match status" value="1"/>
</dbReference>
<evidence type="ECO:0000313" key="6">
    <source>
        <dbReference type="Ensembl" id="ENSGEVP00005016068.1"/>
    </source>
</evidence>
<evidence type="ECO:0000256" key="5">
    <source>
        <dbReference type="ARBA" id="ARBA00023242"/>
    </source>
</evidence>
<dbReference type="GO" id="GO:0000077">
    <property type="term" value="P:DNA damage checkpoint signaling"/>
    <property type="evidence" value="ECO:0007669"/>
    <property type="project" value="InterPro"/>
</dbReference>
<dbReference type="Proteomes" id="UP000694390">
    <property type="component" value="Chromosome 6"/>
</dbReference>
<evidence type="ECO:0000256" key="2">
    <source>
        <dbReference type="ARBA" id="ARBA00010991"/>
    </source>
</evidence>
<evidence type="ECO:0000313" key="7">
    <source>
        <dbReference type="Proteomes" id="UP000694390"/>
    </source>
</evidence>
<keyword evidence="4" id="KW-0234">DNA repair</keyword>
<reference evidence="6" key="2">
    <citation type="submission" date="2025-08" db="UniProtKB">
        <authorList>
            <consortium name="Ensembl"/>
        </authorList>
    </citation>
    <scope>IDENTIFICATION</scope>
</reference>
<dbReference type="Gene3D" id="3.70.10.10">
    <property type="match status" value="1"/>
</dbReference>
<dbReference type="GO" id="GO:0006281">
    <property type="term" value="P:DNA repair"/>
    <property type="evidence" value="ECO:0007669"/>
    <property type="project" value="UniProtKB-KW"/>
</dbReference>
<evidence type="ECO:0000256" key="1">
    <source>
        <dbReference type="ARBA" id="ARBA00004123"/>
    </source>
</evidence>
<reference evidence="6" key="3">
    <citation type="submission" date="2025-09" db="UniProtKB">
        <authorList>
            <consortium name="Ensembl"/>
        </authorList>
    </citation>
    <scope>IDENTIFICATION</scope>
</reference>
<dbReference type="Ensembl" id="ENSGEVT00005016877.1">
    <property type="protein sequence ID" value="ENSGEVP00005016068.1"/>
    <property type="gene ID" value="ENSGEVG00005011420.1"/>
</dbReference>
<dbReference type="OrthoDB" id="337581at2759"/>
<organism evidence="6 7">
    <name type="scientific">Gopherus evgoodei</name>
    <name type="common">Goodes thornscrub tortoise</name>
    <dbReference type="NCBI Taxonomy" id="1825980"/>
    <lineage>
        <taxon>Eukaryota</taxon>
        <taxon>Metazoa</taxon>
        <taxon>Chordata</taxon>
        <taxon>Craniata</taxon>
        <taxon>Vertebrata</taxon>
        <taxon>Euteleostomi</taxon>
        <taxon>Archelosauria</taxon>
        <taxon>Testudinata</taxon>
        <taxon>Testudines</taxon>
        <taxon>Cryptodira</taxon>
        <taxon>Durocryptodira</taxon>
        <taxon>Testudinoidea</taxon>
        <taxon>Testudinidae</taxon>
        <taxon>Gopherus</taxon>
    </lineage>
</organism>
<keyword evidence="7" id="KW-1185">Reference proteome</keyword>
<dbReference type="GeneTree" id="ENSGT00940000173066"/>
<keyword evidence="3" id="KW-0227">DNA damage</keyword>
<dbReference type="AlphaFoldDB" id="A0A8C4WEX7"/>
<evidence type="ECO:0000256" key="3">
    <source>
        <dbReference type="ARBA" id="ARBA00022763"/>
    </source>
</evidence>
<accession>A0A8C4WEX7</accession>